<dbReference type="GeneID" id="32531345"/>
<comment type="caution">
    <text evidence="1">The sequence shown here is derived from an EMBL/GenBank/DDBJ whole genome shotgun (WGS) entry which is preliminary data.</text>
</comment>
<evidence type="ECO:0000313" key="1">
    <source>
        <dbReference type="EMBL" id="MBB4571153.1"/>
    </source>
</evidence>
<gene>
    <name evidence="1" type="ORF">GGE60_005311</name>
</gene>
<evidence type="ECO:0008006" key="3">
    <source>
        <dbReference type="Google" id="ProtNLM"/>
    </source>
</evidence>
<keyword evidence="2" id="KW-1185">Reference proteome</keyword>
<dbReference type="RefSeq" id="WP_028754903.1">
    <property type="nucleotide sequence ID" value="NZ_JACIIG010000020.1"/>
</dbReference>
<name>A0A7W6ZZR0_9HYPH</name>
<dbReference type="EMBL" id="JACIIG010000020">
    <property type="protein sequence ID" value="MBB4571153.1"/>
    <property type="molecule type" value="Genomic_DNA"/>
</dbReference>
<reference evidence="1 2" key="1">
    <citation type="submission" date="2020-08" db="EMBL/GenBank/DDBJ databases">
        <title>Genomic Encyclopedia of Type Strains, Phase IV (KMG-V): Genome sequencing to study the core and pangenomes of soil and plant-associated prokaryotes.</title>
        <authorList>
            <person name="Whitman W."/>
        </authorList>
    </citation>
    <scope>NUCLEOTIDE SEQUENCE [LARGE SCALE GENOMIC DNA]</scope>
    <source>
        <strain evidence="1 2">SEMIA 492</strain>
    </source>
</reference>
<accession>A0A7W6ZZR0</accession>
<proteinExistence type="predicted"/>
<dbReference type="Proteomes" id="UP000543836">
    <property type="component" value="Unassembled WGS sequence"/>
</dbReference>
<dbReference type="AlphaFoldDB" id="A0A7W6ZZR0"/>
<sequence length="98" mass="10680">MYEYVAEIRIPLSDANTLLEQICRPIAGLCHSVPAKDRARILKFDGGHAVVQVAGSGLICLVAAENILTLLGIRTVLETRLFKLSNSKPQWIHGGDRG</sequence>
<organism evidence="1 2">
    <name type="scientific">Rhizobium leucaenae</name>
    <dbReference type="NCBI Taxonomy" id="29450"/>
    <lineage>
        <taxon>Bacteria</taxon>
        <taxon>Pseudomonadati</taxon>
        <taxon>Pseudomonadota</taxon>
        <taxon>Alphaproteobacteria</taxon>
        <taxon>Hyphomicrobiales</taxon>
        <taxon>Rhizobiaceae</taxon>
        <taxon>Rhizobium/Agrobacterium group</taxon>
        <taxon>Rhizobium</taxon>
    </lineage>
</organism>
<evidence type="ECO:0000313" key="2">
    <source>
        <dbReference type="Proteomes" id="UP000543836"/>
    </source>
</evidence>
<protein>
    <recommendedName>
        <fullName evidence="3">Transcription factor Pcc1</fullName>
    </recommendedName>
</protein>